<evidence type="ECO:0000313" key="3">
    <source>
        <dbReference type="Proteomes" id="UP000295431"/>
    </source>
</evidence>
<keyword evidence="3" id="KW-1185">Reference proteome</keyword>
<protein>
    <submittedName>
        <fullName evidence="2">Uncharacterized protein</fullName>
    </submittedName>
</protein>
<gene>
    <name evidence="2" type="ORF">E1284_14360</name>
</gene>
<feature type="region of interest" description="Disordered" evidence="1">
    <location>
        <begin position="1"/>
        <end position="30"/>
    </location>
</feature>
<reference evidence="2 3" key="1">
    <citation type="submission" date="2019-03" db="EMBL/GenBank/DDBJ databases">
        <title>Draft genome sequences of novel Actinobacteria.</title>
        <authorList>
            <person name="Sahin N."/>
            <person name="Ay H."/>
            <person name="Saygin H."/>
        </authorList>
    </citation>
    <scope>NUCLEOTIDE SEQUENCE [LARGE SCALE GENOMIC DNA]</scope>
    <source>
        <strain evidence="2 3">DSM 45347</strain>
    </source>
</reference>
<evidence type="ECO:0000256" key="1">
    <source>
        <dbReference type="SAM" id="MobiDB-lite"/>
    </source>
</evidence>
<dbReference type="AlphaFoldDB" id="A0A4R4P6R5"/>
<dbReference type="RefSeq" id="WP_131939571.1">
    <property type="nucleotide sequence ID" value="NZ_BAAAMX010000007.1"/>
</dbReference>
<proteinExistence type="predicted"/>
<name>A0A4R4P6R5_9ACTN</name>
<dbReference type="EMBL" id="SMJW01000060">
    <property type="protein sequence ID" value="TDC15832.1"/>
    <property type="molecule type" value="Genomic_DNA"/>
</dbReference>
<evidence type="ECO:0000313" key="2">
    <source>
        <dbReference type="EMBL" id="TDC15832.1"/>
    </source>
</evidence>
<comment type="caution">
    <text evidence="2">The sequence shown here is derived from an EMBL/GenBank/DDBJ whole genome shotgun (WGS) entry which is preliminary data.</text>
</comment>
<dbReference type="Proteomes" id="UP000295431">
    <property type="component" value="Unassembled WGS sequence"/>
</dbReference>
<accession>A0A4R4P6R5</accession>
<sequence length="79" mass="8367">MQGFFRAQITGGPLRRSRPRSGGDRPAMTAMGAVPAPAMVAGVTPAAVRRFGVIDPVMTNAAVRLIERVGRRPPQSVPE</sequence>
<organism evidence="2 3">
    <name type="scientific">Actinomadura bangladeshensis</name>
    <dbReference type="NCBI Taxonomy" id="453573"/>
    <lineage>
        <taxon>Bacteria</taxon>
        <taxon>Bacillati</taxon>
        <taxon>Actinomycetota</taxon>
        <taxon>Actinomycetes</taxon>
        <taxon>Streptosporangiales</taxon>
        <taxon>Thermomonosporaceae</taxon>
        <taxon>Actinomadura</taxon>
    </lineage>
</organism>